<evidence type="ECO:0000313" key="2">
    <source>
        <dbReference type="EMBL" id="KAK3587778.1"/>
    </source>
</evidence>
<accession>A0AAE0S9S9</accession>
<proteinExistence type="predicted"/>
<gene>
    <name evidence="2" type="ORF">CHS0354_042741</name>
</gene>
<reference evidence="2" key="2">
    <citation type="journal article" date="2021" name="Genome Biol. Evol.">
        <title>Developing a high-quality reference genome for a parasitic bivalve with doubly uniparental inheritance (Bivalvia: Unionida).</title>
        <authorList>
            <person name="Smith C.H."/>
        </authorList>
    </citation>
    <scope>NUCLEOTIDE SEQUENCE</scope>
    <source>
        <strain evidence="2">CHS0354</strain>
        <tissue evidence="2">Mantle</tissue>
    </source>
</reference>
<evidence type="ECO:0000256" key="1">
    <source>
        <dbReference type="SAM" id="MobiDB-lite"/>
    </source>
</evidence>
<sequence length="67" mass="8158">MTSEFNSLEKHRKRESMEVHEKQGDKNQGRPWLRFKDVVKKPHEKHDTRRWKSDSRSRGMEKHLSEA</sequence>
<name>A0AAE0S9S9_9BIVA</name>
<feature type="region of interest" description="Disordered" evidence="1">
    <location>
        <begin position="1"/>
        <end position="67"/>
    </location>
</feature>
<reference evidence="2" key="1">
    <citation type="journal article" date="2021" name="Genome Biol. Evol.">
        <title>A High-Quality Reference Genome for a Parasitic Bivalve with Doubly Uniparental Inheritance (Bivalvia: Unionida).</title>
        <authorList>
            <person name="Smith C.H."/>
        </authorList>
    </citation>
    <scope>NUCLEOTIDE SEQUENCE</scope>
    <source>
        <strain evidence="2">CHS0354</strain>
    </source>
</reference>
<dbReference type="EMBL" id="JAEAOA010002357">
    <property type="protein sequence ID" value="KAK3587778.1"/>
    <property type="molecule type" value="Genomic_DNA"/>
</dbReference>
<keyword evidence="3" id="KW-1185">Reference proteome</keyword>
<dbReference type="AlphaFoldDB" id="A0AAE0S9S9"/>
<protein>
    <submittedName>
        <fullName evidence="2">Uncharacterized protein</fullName>
    </submittedName>
</protein>
<feature type="compositionally biased region" description="Basic and acidic residues" evidence="1">
    <location>
        <begin position="15"/>
        <end position="67"/>
    </location>
</feature>
<comment type="caution">
    <text evidence="2">The sequence shown here is derived from an EMBL/GenBank/DDBJ whole genome shotgun (WGS) entry which is preliminary data.</text>
</comment>
<evidence type="ECO:0000313" key="3">
    <source>
        <dbReference type="Proteomes" id="UP001195483"/>
    </source>
</evidence>
<reference evidence="2" key="3">
    <citation type="submission" date="2023-05" db="EMBL/GenBank/DDBJ databases">
        <authorList>
            <person name="Smith C.H."/>
        </authorList>
    </citation>
    <scope>NUCLEOTIDE SEQUENCE</scope>
    <source>
        <strain evidence="2">CHS0354</strain>
        <tissue evidence="2">Mantle</tissue>
    </source>
</reference>
<organism evidence="2 3">
    <name type="scientific">Potamilus streckersoni</name>
    <dbReference type="NCBI Taxonomy" id="2493646"/>
    <lineage>
        <taxon>Eukaryota</taxon>
        <taxon>Metazoa</taxon>
        <taxon>Spiralia</taxon>
        <taxon>Lophotrochozoa</taxon>
        <taxon>Mollusca</taxon>
        <taxon>Bivalvia</taxon>
        <taxon>Autobranchia</taxon>
        <taxon>Heteroconchia</taxon>
        <taxon>Palaeoheterodonta</taxon>
        <taxon>Unionida</taxon>
        <taxon>Unionoidea</taxon>
        <taxon>Unionidae</taxon>
        <taxon>Ambleminae</taxon>
        <taxon>Lampsilini</taxon>
        <taxon>Potamilus</taxon>
    </lineage>
</organism>
<dbReference type="Proteomes" id="UP001195483">
    <property type="component" value="Unassembled WGS sequence"/>
</dbReference>